<evidence type="ECO:0000259" key="1">
    <source>
        <dbReference type="Pfam" id="PF20405"/>
    </source>
</evidence>
<evidence type="ECO:0000313" key="4">
    <source>
        <dbReference type="Proteomes" id="UP000236731"/>
    </source>
</evidence>
<proteinExistence type="predicted"/>
<accession>A0A1H5YJX6</accession>
<protein>
    <submittedName>
        <fullName evidence="3">Uncharacterized protein</fullName>
    </submittedName>
</protein>
<feature type="domain" description="Type VI secretion system effector TseH-like" evidence="2">
    <location>
        <begin position="8"/>
        <end position="172"/>
    </location>
</feature>
<evidence type="ECO:0000313" key="3">
    <source>
        <dbReference type="EMBL" id="SEG23992.1"/>
    </source>
</evidence>
<reference evidence="4" key="1">
    <citation type="submission" date="2016-10" db="EMBL/GenBank/DDBJ databases">
        <authorList>
            <person name="Varghese N."/>
            <person name="Submissions S."/>
        </authorList>
    </citation>
    <scope>NUCLEOTIDE SEQUENCE [LARGE SCALE GENOMIC DNA]</scope>
    <source>
        <strain evidence="4">DSM 22361</strain>
    </source>
</reference>
<sequence length="348" mass="39446">MNPYLDLAIPIAWPDQTARGDELWMAILRKIGIVKNLNFKVGHAAIVLVHRKTGTLKYYDFGRYIVPRGFGRARSAKFDPRLQLHTKAQFTVTGDLENLAEILQELKDLEQATHGGGRLLCSVAEEISFEKAEKFAEDLVDQGPILYGALAPGNNSCSRYVAQILVNAMPKEDKRVRKILFPECLKASPTSNVVNATHANRIVWHDDSGIKMEEMGRMDSLRFQIGLLKPNFFRSAAKELSDDKLLGFIEEPVRPIQVPADAQWLGGLGEGCWFSLQQEPPYWVITKYHHSGKVDYKVFSDEHHKLDISGPFEFTYKVHAGKHELKQKDQLHEVKSLENNNLQIKQSI</sequence>
<dbReference type="Pfam" id="PF20405">
    <property type="entry name" value="DUF6695"/>
    <property type="match status" value="1"/>
</dbReference>
<gene>
    <name evidence="3" type="ORF">SAMN05421877_10620</name>
</gene>
<keyword evidence="4" id="KW-1185">Reference proteome</keyword>
<dbReference type="InterPro" id="IPR057382">
    <property type="entry name" value="TseH"/>
</dbReference>
<dbReference type="EMBL" id="FNUT01000006">
    <property type="protein sequence ID" value="SEG23992.1"/>
    <property type="molecule type" value="Genomic_DNA"/>
</dbReference>
<feature type="domain" description="DUF6695" evidence="1">
    <location>
        <begin position="262"/>
        <end position="332"/>
    </location>
</feature>
<organism evidence="3 4">
    <name type="scientific">Sphingobacterium lactis</name>
    <dbReference type="NCBI Taxonomy" id="797291"/>
    <lineage>
        <taxon>Bacteria</taxon>
        <taxon>Pseudomonadati</taxon>
        <taxon>Bacteroidota</taxon>
        <taxon>Sphingobacteriia</taxon>
        <taxon>Sphingobacteriales</taxon>
        <taxon>Sphingobacteriaceae</taxon>
        <taxon>Sphingobacterium</taxon>
    </lineage>
</organism>
<name>A0A1H5YJX6_9SPHI</name>
<dbReference type="Pfam" id="PF25218">
    <property type="entry name" value="TseH"/>
    <property type="match status" value="1"/>
</dbReference>
<dbReference type="RefSeq" id="WP_103906209.1">
    <property type="nucleotide sequence ID" value="NZ_CP049246.1"/>
</dbReference>
<evidence type="ECO:0000259" key="2">
    <source>
        <dbReference type="Pfam" id="PF25218"/>
    </source>
</evidence>
<dbReference type="Proteomes" id="UP000236731">
    <property type="component" value="Unassembled WGS sequence"/>
</dbReference>
<dbReference type="OrthoDB" id="695573at2"/>
<dbReference type="AlphaFoldDB" id="A0A1H5YJX6"/>
<dbReference type="InterPro" id="IPR046517">
    <property type="entry name" value="DUF6695"/>
</dbReference>